<dbReference type="EMBL" id="JAERRB010000012">
    <property type="protein sequence ID" value="MBL0744745.1"/>
    <property type="molecule type" value="Genomic_DNA"/>
</dbReference>
<reference evidence="1 2" key="1">
    <citation type="submission" date="2021-01" db="EMBL/GenBank/DDBJ databases">
        <title>Chryseolinea sp. Jin1 Genome sequencing and assembly.</title>
        <authorList>
            <person name="Kim I."/>
        </authorList>
    </citation>
    <scope>NUCLEOTIDE SEQUENCE [LARGE SCALE GENOMIC DNA]</scope>
    <source>
        <strain evidence="1 2">Jin1</strain>
    </source>
</reference>
<dbReference type="PANTHER" id="PTHR30348:SF14">
    <property type="entry name" value="BLR8050 PROTEIN"/>
    <property type="match status" value="1"/>
</dbReference>
<evidence type="ECO:0000313" key="1">
    <source>
        <dbReference type="EMBL" id="MBL0744745.1"/>
    </source>
</evidence>
<comment type="caution">
    <text evidence="1">The sequence shown here is derived from an EMBL/GenBank/DDBJ whole genome shotgun (WGS) entry which is preliminary data.</text>
</comment>
<dbReference type="InterPro" id="IPR036520">
    <property type="entry name" value="UPF0759_sf"/>
</dbReference>
<dbReference type="Gene3D" id="3.20.20.410">
    <property type="entry name" value="Protein of unknown function UPF0759"/>
    <property type="match status" value="1"/>
</dbReference>
<organism evidence="1 2">
    <name type="scientific">Chryseolinea lacunae</name>
    <dbReference type="NCBI Taxonomy" id="2801331"/>
    <lineage>
        <taxon>Bacteria</taxon>
        <taxon>Pseudomonadati</taxon>
        <taxon>Bacteroidota</taxon>
        <taxon>Cytophagia</taxon>
        <taxon>Cytophagales</taxon>
        <taxon>Fulvivirgaceae</taxon>
        <taxon>Chryseolinea</taxon>
    </lineage>
</organism>
<dbReference type="Pfam" id="PF01904">
    <property type="entry name" value="DUF72"/>
    <property type="match status" value="1"/>
</dbReference>
<dbReference type="RefSeq" id="WP_202014592.1">
    <property type="nucleotide sequence ID" value="NZ_JAERRB010000012.1"/>
</dbReference>
<keyword evidence="2" id="KW-1185">Reference proteome</keyword>
<proteinExistence type="predicted"/>
<dbReference type="InterPro" id="IPR002763">
    <property type="entry name" value="DUF72"/>
</dbReference>
<dbReference type="Proteomes" id="UP000613030">
    <property type="component" value="Unassembled WGS sequence"/>
</dbReference>
<dbReference type="PANTHER" id="PTHR30348">
    <property type="entry name" value="UNCHARACTERIZED PROTEIN YECE"/>
    <property type="match status" value="1"/>
</dbReference>
<accession>A0ABS1KZ63</accession>
<sequence>MSGKLMIGTSGVVVPGTKQTFPEAFKEGSRLQYYSSLFNSLEVNSSFYRVPMHGTFEKWEKEVTDDFEFTMKLWRNVTHVKALAFNKADIDSFMRAVNGVHHKKGCVLVQFPASITFAQLRQVKKILHHLDRANLKSAWRIAVEFRDVSWYTDKTYDMLETYNACLVEHDMPKSKTPAVDLPVRTAYLRFHGMYGDYKGSYSNEDLNACARRIAAWRDAGKDVYVYFNNTIGGAFENAQRLKEKLGSVGC</sequence>
<name>A0ABS1KZ63_9BACT</name>
<gene>
    <name evidence="1" type="ORF">JI741_26160</name>
</gene>
<evidence type="ECO:0000313" key="2">
    <source>
        <dbReference type="Proteomes" id="UP000613030"/>
    </source>
</evidence>
<protein>
    <submittedName>
        <fullName evidence="1">DUF72 domain-containing protein</fullName>
    </submittedName>
</protein>
<dbReference type="SUPFAM" id="SSF117396">
    <property type="entry name" value="TM1631-like"/>
    <property type="match status" value="1"/>
</dbReference>